<reference evidence="12" key="2">
    <citation type="journal article" date="2016" name="Genome Announc.">
        <title>Draft Genome Sequences of Two Novel Amoeba-Resistant Intranuclear Bacteria, 'Candidatus Berkiella cookevillensis' and 'Candidatus Berkiella aquae'.</title>
        <authorList>
            <person name="Mehari Y.T."/>
            <person name="Arivett B.A."/>
            <person name="Farone A.L."/>
            <person name="Gunderson J.H."/>
            <person name="Farone M.B."/>
        </authorList>
    </citation>
    <scope>NUCLEOTIDE SEQUENCE</scope>
    <source>
        <strain evidence="12">HT99</strain>
    </source>
</reference>
<evidence type="ECO:0000256" key="2">
    <source>
        <dbReference type="ARBA" id="ARBA00022670"/>
    </source>
</evidence>
<evidence type="ECO:0000313" key="11">
    <source>
        <dbReference type="EMBL" id="KRG17895.1"/>
    </source>
</evidence>
<dbReference type="GO" id="GO:0046872">
    <property type="term" value="F:metal ion binding"/>
    <property type="evidence" value="ECO:0007669"/>
    <property type="project" value="UniProtKB-KW"/>
</dbReference>
<keyword evidence="7 9" id="KW-0482">Metalloprotease</keyword>
<evidence type="ECO:0000256" key="8">
    <source>
        <dbReference type="ARBA" id="ARBA00023316"/>
    </source>
</evidence>
<dbReference type="GO" id="GO:0160237">
    <property type="term" value="F:D-Ala-D-Ala dipeptidase activity"/>
    <property type="evidence" value="ECO:0007669"/>
    <property type="project" value="UniProtKB-EC"/>
</dbReference>
<name>A0A0Q9YMM7_9GAMM</name>
<comment type="function">
    <text evidence="9">Catalyzes hydrolysis of the D-alanyl-D-alanine dipeptide.</text>
</comment>
<evidence type="ECO:0000256" key="7">
    <source>
        <dbReference type="ARBA" id="ARBA00023049"/>
    </source>
</evidence>
<dbReference type="PIRSF" id="PIRSF026671">
    <property type="entry name" value="AA_dipeptidase"/>
    <property type="match status" value="1"/>
</dbReference>
<evidence type="ECO:0000256" key="9">
    <source>
        <dbReference type="PIRNR" id="PIRNR026671"/>
    </source>
</evidence>
<dbReference type="GO" id="GO:0006508">
    <property type="term" value="P:proteolysis"/>
    <property type="evidence" value="ECO:0007669"/>
    <property type="project" value="UniProtKB-KW"/>
</dbReference>
<reference evidence="12" key="3">
    <citation type="submission" date="2021-06" db="EMBL/GenBank/DDBJ databases">
        <title>Genomic Description and Analysis of Intracellular Bacteria, Candidatus Berkiella cookevillensis and Candidatus Berkiella aquae.</title>
        <authorList>
            <person name="Kidane D.T."/>
            <person name="Mehari Y.T."/>
            <person name="Rice F.C."/>
            <person name="Arivett B.A."/>
            <person name="Farone A.L."/>
            <person name="Berk S.G."/>
            <person name="Farone M.B."/>
        </authorList>
    </citation>
    <scope>NUCLEOTIDE SEQUENCE</scope>
    <source>
        <strain evidence="12">HT99</strain>
    </source>
</reference>
<dbReference type="EC" id="3.4.13.22" evidence="9"/>
<comment type="catalytic activity">
    <reaction evidence="1 9">
        <text>D-alanyl-D-alanine + H2O = 2 D-alanine</text>
        <dbReference type="Rhea" id="RHEA:20661"/>
        <dbReference type="ChEBI" id="CHEBI:15377"/>
        <dbReference type="ChEBI" id="CHEBI:57416"/>
        <dbReference type="ChEBI" id="CHEBI:57822"/>
        <dbReference type="EC" id="3.4.13.22"/>
    </reaction>
</comment>
<evidence type="ECO:0000256" key="3">
    <source>
        <dbReference type="ARBA" id="ARBA00022723"/>
    </source>
</evidence>
<keyword evidence="2 9" id="KW-0645">Protease</keyword>
<keyword evidence="5" id="KW-0862">Zinc</keyword>
<dbReference type="CDD" id="cd14843">
    <property type="entry name" value="D-Ala-D-Ala_dipeptidase_like"/>
    <property type="match status" value="1"/>
</dbReference>
<evidence type="ECO:0000313" key="12">
    <source>
        <dbReference type="EMBL" id="MCS5710635.1"/>
    </source>
</evidence>
<comment type="caution">
    <text evidence="11">The sequence shown here is derived from an EMBL/GenBank/DDBJ whole genome shotgun (WGS) entry which is preliminary data.</text>
</comment>
<accession>A0A0Q9YMM7</accession>
<evidence type="ECO:0000256" key="1">
    <source>
        <dbReference type="ARBA" id="ARBA00001362"/>
    </source>
</evidence>
<reference evidence="11" key="1">
    <citation type="submission" date="2015-09" db="EMBL/GenBank/DDBJ databases">
        <title>Draft Genome Sequences of Two Novel Amoeba-resistant Intranuclear Bacteria, Candidatus Berkiella cookevillensis and Candidatus Berkiella aquae.</title>
        <authorList>
            <person name="Mehari Y.T."/>
            <person name="Arivett B.A."/>
            <person name="Farone A.L."/>
            <person name="Gunderson J.H."/>
            <person name="Farone M.B."/>
        </authorList>
    </citation>
    <scope>NUCLEOTIDE SEQUENCE [LARGE SCALE GENOMIC DNA]</scope>
    <source>
        <strain evidence="11">HT99</strain>
    </source>
</reference>
<comment type="similarity">
    <text evidence="9">Belongs to the peptidase M15D family.</text>
</comment>
<dbReference type="PATRIC" id="fig|1590043.3.peg.3153"/>
<keyword evidence="6 9" id="KW-0224">Dipeptidase</keyword>
<keyword evidence="3" id="KW-0479">Metal-binding</keyword>
<keyword evidence="13" id="KW-1185">Reference proteome</keyword>
<dbReference type="STRING" id="295108.HT99x_03102"/>
<sequence length="244" mass="27914">MKTLLLTLSLLTVFNVHAEEKIVLIADPEILAIPIQENNDPLINLVDQKEITYGPAPIDPNNTDYTKMRKTVYEKLKQAQKTLPNGLKFCLYEGYRSLDLQQKIFDERYQLLHKANPKMTHEELFRESTKFVSPVVNLDGSKNVPPHSTGAAIDVYLVDSQGKIVDMGITLDDTYQDLTGEFCKTNSNVISQQAKENRKIMNTALEGVGFVNYPTEYWHWSYGDRYWAHHAKQKQAINHAIKQS</sequence>
<organism evidence="11">
    <name type="scientific">Candidatus Berkiella aquae</name>
    <dbReference type="NCBI Taxonomy" id="295108"/>
    <lineage>
        <taxon>Bacteria</taxon>
        <taxon>Pseudomonadati</taxon>
        <taxon>Pseudomonadota</taxon>
        <taxon>Gammaproteobacteria</taxon>
        <taxon>Candidatus Berkiellales</taxon>
        <taxon>Candidatus Berkiellaceae</taxon>
        <taxon>Candidatus Berkiella</taxon>
    </lineage>
</organism>
<dbReference type="GO" id="GO:0008237">
    <property type="term" value="F:metallopeptidase activity"/>
    <property type="evidence" value="ECO:0007669"/>
    <property type="project" value="UniProtKB-KW"/>
</dbReference>
<proteinExistence type="inferred from homology"/>
<evidence type="ECO:0000256" key="10">
    <source>
        <dbReference type="SAM" id="SignalP"/>
    </source>
</evidence>
<dbReference type="EMBL" id="LKAJ01000023">
    <property type="protein sequence ID" value="KRG17895.1"/>
    <property type="molecule type" value="Genomic_DNA"/>
</dbReference>
<dbReference type="InterPro" id="IPR009045">
    <property type="entry name" value="Zn_M74/Hedgehog-like"/>
</dbReference>
<keyword evidence="8 9" id="KW-0961">Cell wall biogenesis/degradation</keyword>
<dbReference type="Gene3D" id="3.30.1380.10">
    <property type="match status" value="1"/>
</dbReference>
<keyword evidence="10" id="KW-0732">Signal</keyword>
<dbReference type="AlphaFoldDB" id="A0A0Q9YMM7"/>
<dbReference type="PANTHER" id="PTHR43126">
    <property type="entry name" value="D-ALANYL-D-ALANINE DIPEPTIDASE"/>
    <property type="match status" value="1"/>
</dbReference>
<dbReference type="EMBL" id="LKAJ02000001">
    <property type="protein sequence ID" value="MCS5710635.1"/>
    <property type="molecule type" value="Genomic_DNA"/>
</dbReference>
<keyword evidence="4 9" id="KW-0378">Hydrolase</keyword>
<dbReference type="PANTHER" id="PTHR43126:SF2">
    <property type="entry name" value="D-ALANYL-D-ALANINE DIPEPTIDASE"/>
    <property type="match status" value="1"/>
</dbReference>
<dbReference type="SUPFAM" id="SSF55166">
    <property type="entry name" value="Hedgehog/DD-peptidase"/>
    <property type="match status" value="1"/>
</dbReference>
<dbReference type="GO" id="GO:0071555">
    <property type="term" value="P:cell wall organization"/>
    <property type="evidence" value="ECO:0007669"/>
    <property type="project" value="UniProtKB-KW"/>
</dbReference>
<feature type="signal peptide" evidence="10">
    <location>
        <begin position="1"/>
        <end position="18"/>
    </location>
</feature>
<protein>
    <recommendedName>
        <fullName evidence="9">D-alanyl-D-alanine dipeptidase</fullName>
        <shortName evidence="9">D-Ala-D-Ala dipeptidase</shortName>
        <ecNumber evidence="9">3.4.13.22</ecNumber>
    </recommendedName>
</protein>
<evidence type="ECO:0000256" key="5">
    <source>
        <dbReference type="ARBA" id="ARBA00022833"/>
    </source>
</evidence>
<evidence type="ECO:0000256" key="4">
    <source>
        <dbReference type="ARBA" id="ARBA00022801"/>
    </source>
</evidence>
<dbReference type="Pfam" id="PF01427">
    <property type="entry name" value="Peptidase_M15"/>
    <property type="match status" value="1"/>
</dbReference>
<dbReference type="InterPro" id="IPR000755">
    <property type="entry name" value="A_A_dipeptidase"/>
</dbReference>
<evidence type="ECO:0000256" key="6">
    <source>
        <dbReference type="ARBA" id="ARBA00022997"/>
    </source>
</evidence>
<evidence type="ECO:0000313" key="13">
    <source>
        <dbReference type="Proteomes" id="UP000051497"/>
    </source>
</evidence>
<dbReference type="RefSeq" id="WP_075067687.1">
    <property type="nucleotide sequence ID" value="NZ_LKAJ02000001.1"/>
</dbReference>
<dbReference type="Proteomes" id="UP000051497">
    <property type="component" value="Unassembled WGS sequence"/>
</dbReference>
<gene>
    <name evidence="11" type="primary">ddpX</name>
    <name evidence="12" type="ORF">HT99x_004275</name>
    <name evidence="11" type="ORF">HT99x_03102</name>
</gene>
<feature type="chain" id="PRO_5043129725" description="D-alanyl-D-alanine dipeptidase" evidence="10">
    <location>
        <begin position="19"/>
        <end position="244"/>
    </location>
</feature>